<feature type="region of interest" description="Disordered" evidence="6">
    <location>
        <begin position="1"/>
        <end position="31"/>
    </location>
</feature>
<evidence type="ECO:0000256" key="5">
    <source>
        <dbReference type="ARBA" id="ARBA00023136"/>
    </source>
</evidence>
<proteinExistence type="inferred from homology"/>
<feature type="transmembrane region" description="Helical" evidence="7">
    <location>
        <begin position="299"/>
        <end position="318"/>
    </location>
</feature>
<evidence type="ECO:0000256" key="2">
    <source>
        <dbReference type="ARBA" id="ARBA00007362"/>
    </source>
</evidence>
<feature type="transmembrane region" description="Helical" evidence="7">
    <location>
        <begin position="244"/>
        <end position="262"/>
    </location>
</feature>
<accession>A0ABV9A8E1</accession>
<gene>
    <name evidence="9" type="ORF">ACFPA8_13520</name>
</gene>
<evidence type="ECO:0000256" key="4">
    <source>
        <dbReference type="ARBA" id="ARBA00022989"/>
    </source>
</evidence>
<comment type="similarity">
    <text evidence="2">Belongs to the EamA transporter family.</text>
</comment>
<protein>
    <submittedName>
        <fullName evidence="9">EamA family transporter</fullName>
    </submittedName>
</protein>
<dbReference type="EMBL" id="JBHSFH010000006">
    <property type="protein sequence ID" value="MFC4495151.1"/>
    <property type="molecule type" value="Genomic_DNA"/>
</dbReference>
<dbReference type="SUPFAM" id="SSF103481">
    <property type="entry name" value="Multidrug resistance efflux transporter EmrE"/>
    <property type="match status" value="2"/>
</dbReference>
<dbReference type="InterPro" id="IPR037185">
    <property type="entry name" value="EmrE-like"/>
</dbReference>
<feature type="transmembrane region" description="Helical" evidence="7">
    <location>
        <begin position="183"/>
        <end position="205"/>
    </location>
</feature>
<dbReference type="InterPro" id="IPR050638">
    <property type="entry name" value="AA-Vitamin_Transporters"/>
</dbReference>
<dbReference type="InterPro" id="IPR000620">
    <property type="entry name" value="EamA_dom"/>
</dbReference>
<keyword evidence="10" id="KW-1185">Reference proteome</keyword>
<feature type="transmembrane region" description="Helical" evidence="7">
    <location>
        <begin position="93"/>
        <end position="113"/>
    </location>
</feature>
<dbReference type="Proteomes" id="UP001595997">
    <property type="component" value="Unassembled WGS sequence"/>
</dbReference>
<organism evidence="9 10">
    <name type="scientific">Streptomyces ovatisporus</name>
    <dbReference type="NCBI Taxonomy" id="1128682"/>
    <lineage>
        <taxon>Bacteria</taxon>
        <taxon>Bacillati</taxon>
        <taxon>Actinomycetota</taxon>
        <taxon>Actinomycetes</taxon>
        <taxon>Kitasatosporales</taxon>
        <taxon>Streptomycetaceae</taxon>
        <taxon>Streptomyces</taxon>
    </lineage>
</organism>
<comment type="subcellular location">
    <subcellularLocation>
        <location evidence="1">Membrane</location>
        <topology evidence="1">Multi-pass membrane protein</topology>
    </subcellularLocation>
</comment>
<dbReference type="PANTHER" id="PTHR32322">
    <property type="entry name" value="INNER MEMBRANE TRANSPORTER"/>
    <property type="match status" value="1"/>
</dbReference>
<evidence type="ECO:0000313" key="9">
    <source>
        <dbReference type="EMBL" id="MFC4495151.1"/>
    </source>
</evidence>
<keyword evidence="3 7" id="KW-0812">Transmembrane</keyword>
<feature type="transmembrane region" description="Helical" evidence="7">
    <location>
        <begin position="217"/>
        <end position="238"/>
    </location>
</feature>
<keyword evidence="4 7" id="KW-1133">Transmembrane helix</keyword>
<feature type="domain" description="EamA" evidence="8">
    <location>
        <begin position="34"/>
        <end position="167"/>
    </location>
</feature>
<feature type="transmembrane region" description="Helical" evidence="7">
    <location>
        <begin position="119"/>
        <end position="138"/>
    </location>
</feature>
<evidence type="ECO:0000256" key="6">
    <source>
        <dbReference type="SAM" id="MobiDB-lite"/>
    </source>
</evidence>
<evidence type="ECO:0000256" key="1">
    <source>
        <dbReference type="ARBA" id="ARBA00004141"/>
    </source>
</evidence>
<keyword evidence="5 7" id="KW-0472">Membrane</keyword>
<feature type="transmembrane region" description="Helical" evidence="7">
    <location>
        <begin position="150"/>
        <end position="171"/>
    </location>
</feature>
<evidence type="ECO:0000259" key="8">
    <source>
        <dbReference type="Pfam" id="PF00892"/>
    </source>
</evidence>
<dbReference type="PANTHER" id="PTHR32322:SF2">
    <property type="entry name" value="EAMA DOMAIN-CONTAINING PROTEIN"/>
    <property type="match status" value="1"/>
</dbReference>
<comment type="caution">
    <text evidence="9">The sequence shown here is derived from an EMBL/GenBank/DDBJ whole genome shotgun (WGS) entry which is preliminary data.</text>
</comment>
<feature type="transmembrane region" description="Helical" evidence="7">
    <location>
        <begin position="269"/>
        <end position="293"/>
    </location>
</feature>
<dbReference type="RefSeq" id="WP_386447435.1">
    <property type="nucleotide sequence ID" value="NZ_JBHSFH010000006.1"/>
</dbReference>
<evidence type="ECO:0000256" key="3">
    <source>
        <dbReference type="ARBA" id="ARBA00022692"/>
    </source>
</evidence>
<name>A0ABV9A8E1_9ACTN</name>
<sequence length="332" mass="32991">MSSSSAPSAARSCAPSPARTDARPATAQHHGPRGPLLVLAAAALWGTTGTAASYAPAEASPLSVGAATMGVGGLLTFLLAGRSVLHVLRAGRSVLLWALLGGVSVAVYPLAFYSSMADAGVATGTVVTIGCSPVFAALLERLLLGVPLTFRWLTATLCAGTGCAMLTLTGPESPASAGEVPRGLALALLAGAAYAVFTCCGARIIRSGHSSRATMGTLFGLGALVLLPVLAVTGGPLLSETRGLVVGAYLAVVPMCLAYVLFGSGLTRLSAGAATTLSLFEPVVAAVLGVVVVGERLGGRGWLGTGLVLLGLLVLTVAGGRTSEEDGAVTER</sequence>
<feature type="transmembrane region" description="Helical" evidence="7">
    <location>
        <begin position="62"/>
        <end position="81"/>
    </location>
</feature>
<feature type="compositionally biased region" description="Low complexity" evidence="6">
    <location>
        <begin position="1"/>
        <end position="19"/>
    </location>
</feature>
<feature type="domain" description="EamA" evidence="8">
    <location>
        <begin position="182"/>
        <end position="316"/>
    </location>
</feature>
<evidence type="ECO:0000313" key="10">
    <source>
        <dbReference type="Proteomes" id="UP001595997"/>
    </source>
</evidence>
<dbReference type="Pfam" id="PF00892">
    <property type="entry name" value="EamA"/>
    <property type="match status" value="2"/>
</dbReference>
<reference evidence="10" key="1">
    <citation type="journal article" date="2019" name="Int. J. Syst. Evol. Microbiol.">
        <title>The Global Catalogue of Microorganisms (GCM) 10K type strain sequencing project: providing services to taxonomists for standard genome sequencing and annotation.</title>
        <authorList>
            <consortium name="The Broad Institute Genomics Platform"/>
            <consortium name="The Broad Institute Genome Sequencing Center for Infectious Disease"/>
            <person name="Wu L."/>
            <person name="Ma J."/>
        </authorList>
    </citation>
    <scope>NUCLEOTIDE SEQUENCE [LARGE SCALE GENOMIC DNA]</scope>
    <source>
        <strain evidence="10">CGMCC 4.7357</strain>
    </source>
</reference>
<evidence type="ECO:0000256" key="7">
    <source>
        <dbReference type="SAM" id="Phobius"/>
    </source>
</evidence>